<evidence type="ECO:0000313" key="7">
    <source>
        <dbReference type="Proteomes" id="UP000593562"/>
    </source>
</evidence>
<feature type="domain" description="Gnk2-homologous" evidence="5">
    <location>
        <begin position="131"/>
        <end position="241"/>
    </location>
</feature>
<dbReference type="PROSITE" id="PS51257">
    <property type="entry name" value="PROKAR_LIPOPROTEIN"/>
    <property type="match status" value="1"/>
</dbReference>
<name>A0A7J7DSH0_TRIWF</name>
<protein>
    <submittedName>
        <fullName evidence="6">Putative Cysteine-rich RLK 30</fullName>
    </submittedName>
</protein>
<keyword evidence="7" id="KW-1185">Reference proteome</keyword>
<evidence type="ECO:0000256" key="1">
    <source>
        <dbReference type="ARBA" id="ARBA00022729"/>
    </source>
</evidence>
<evidence type="ECO:0000256" key="4">
    <source>
        <dbReference type="SAM" id="SignalP"/>
    </source>
</evidence>
<keyword evidence="2" id="KW-0677">Repeat</keyword>
<keyword evidence="1 4" id="KW-0732">Signal</keyword>
<evidence type="ECO:0000259" key="5">
    <source>
        <dbReference type="PROSITE" id="PS51473"/>
    </source>
</evidence>
<feature type="transmembrane region" description="Helical" evidence="3">
    <location>
        <begin position="267"/>
        <end position="289"/>
    </location>
</feature>
<dbReference type="PANTHER" id="PTHR32099:SF92">
    <property type="entry name" value="CYSTEINE-RICH RECEPTOR-LIKE PROTEIN KINASE 11"/>
    <property type="match status" value="1"/>
</dbReference>
<proteinExistence type="predicted"/>
<dbReference type="AlphaFoldDB" id="A0A7J7DSH0"/>
<sequence length="311" mass="34508">MKNHIQFLFLSHILFIIISSCSAASCYDTGNFTSNSTYANNRYQILSSLASNVSSNGGFFTTSIGLEPNKIYALGLCRGDSNTESCFGCVNSTSQELMAECPNQKEALSWGGDPECLVRYANHSFFGILKFDPSDAGYNNSDISSDFSDFAQIWDVLMDRMIDRASSGTSKLKYATGEARVNNLLFQDIYALVQCTPDLSPTDCSNCQRANIAHYQWFDSPRQGGYVFRPNCIFRWGSYRFYNASASPPPVNVNGLADDGSIEPGTIAAIVVPTITLFAFVVAITCIILKRRRKKRDQEVESKLKNLMFLL</sequence>
<feature type="signal peptide" evidence="4">
    <location>
        <begin position="1"/>
        <end position="23"/>
    </location>
</feature>
<dbReference type="InterPro" id="IPR002902">
    <property type="entry name" value="GNK2"/>
</dbReference>
<dbReference type="InParanoid" id="A0A7J7DSH0"/>
<dbReference type="Gene3D" id="3.30.430.20">
    <property type="entry name" value="Gnk2 domain, C-X8-C-X2-C motif"/>
    <property type="match status" value="2"/>
</dbReference>
<feature type="domain" description="Gnk2-homologous" evidence="5">
    <location>
        <begin position="20"/>
        <end position="125"/>
    </location>
</feature>
<evidence type="ECO:0000256" key="3">
    <source>
        <dbReference type="SAM" id="Phobius"/>
    </source>
</evidence>
<dbReference type="InterPro" id="IPR038408">
    <property type="entry name" value="GNK2_sf"/>
</dbReference>
<evidence type="ECO:0000313" key="6">
    <source>
        <dbReference type="EMBL" id="KAF5749076.1"/>
    </source>
</evidence>
<organism evidence="6 7">
    <name type="scientific">Tripterygium wilfordii</name>
    <name type="common">Thunder God vine</name>
    <dbReference type="NCBI Taxonomy" id="458696"/>
    <lineage>
        <taxon>Eukaryota</taxon>
        <taxon>Viridiplantae</taxon>
        <taxon>Streptophyta</taxon>
        <taxon>Embryophyta</taxon>
        <taxon>Tracheophyta</taxon>
        <taxon>Spermatophyta</taxon>
        <taxon>Magnoliopsida</taxon>
        <taxon>eudicotyledons</taxon>
        <taxon>Gunneridae</taxon>
        <taxon>Pentapetalae</taxon>
        <taxon>rosids</taxon>
        <taxon>fabids</taxon>
        <taxon>Celastrales</taxon>
        <taxon>Celastraceae</taxon>
        <taxon>Tripterygium</taxon>
    </lineage>
</organism>
<dbReference type="Proteomes" id="UP000593562">
    <property type="component" value="Unassembled WGS sequence"/>
</dbReference>
<keyword evidence="3" id="KW-1133">Transmembrane helix</keyword>
<dbReference type="PROSITE" id="PS51473">
    <property type="entry name" value="GNK2"/>
    <property type="match status" value="2"/>
</dbReference>
<feature type="chain" id="PRO_5029645886" evidence="4">
    <location>
        <begin position="24"/>
        <end position="311"/>
    </location>
</feature>
<keyword evidence="3" id="KW-0472">Membrane</keyword>
<comment type="caution">
    <text evidence="6">The sequence shown here is derived from an EMBL/GenBank/DDBJ whole genome shotgun (WGS) entry which is preliminary data.</text>
</comment>
<dbReference type="EMBL" id="JAAARO010000004">
    <property type="protein sequence ID" value="KAF5749076.1"/>
    <property type="molecule type" value="Genomic_DNA"/>
</dbReference>
<evidence type="ECO:0000256" key="2">
    <source>
        <dbReference type="ARBA" id="ARBA00022737"/>
    </source>
</evidence>
<gene>
    <name evidence="6" type="ORF">HS088_TW04G01038</name>
</gene>
<keyword evidence="3" id="KW-0812">Transmembrane</keyword>
<accession>A0A7J7DSH0</accession>
<dbReference type="CDD" id="cd23509">
    <property type="entry name" value="Gnk2-like"/>
    <property type="match status" value="2"/>
</dbReference>
<dbReference type="Pfam" id="PF01657">
    <property type="entry name" value="Stress-antifung"/>
    <property type="match status" value="2"/>
</dbReference>
<dbReference type="FunFam" id="3.30.430.20:FF:000003">
    <property type="entry name" value="Cysteine-rich RLK (RECEPTOR-like protein kinase) 10"/>
    <property type="match status" value="1"/>
</dbReference>
<dbReference type="PANTHER" id="PTHR32099">
    <property type="entry name" value="CYSTEINE-RICH REPEAT SECRETORY PROTEIN"/>
    <property type="match status" value="1"/>
</dbReference>
<reference evidence="6 7" key="1">
    <citation type="journal article" date="2020" name="Nat. Commun.">
        <title>Genome of Tripterygium wilfordii and identification of cytochrome P450 involved in triptolide biosynthesis.</title>
        <authorList>
            <person name="Tu L."/>
            <person name="Su P."/>
            <person name="Zhang Z."/>
            <person name="Gao L."/>
            <person name="Wang J."/>
            <person name="Hu T."/>
            <person name="Zhou J."/>
            <person name="Zhang Y."/>
            <person name="Zhao Y."/>
            <person name="Liu Y."/>
            <person name="Song Y."/>
            <person name="Tong Y."/>
            <person name="Lu Y."/>
            <person name="Yang J."/>
            <person name="Xu C."/>
            <person name="Jia M."/>
            <person name="Peters R.J."/>
            <person name="Huang L."/>
            <person name="Gao W."/>
        </authorList>
    </citation>
    <scope>NUCLEOTIDE SEQUENCE [LARGE SCALE GENOMIC DNA]</scope>
    <source>
        <strain evidence="7">cv. XIE 37</strain>
        <tissue evidence="6">Leaf</tissue>
    </source>
</reference>
<dbReference type="FunFam" id="3.30.430.20:FF:000007">
    <property type="entry name" value="Cysteine-rich receptor-like protein kinase 11"/>
    <property type="match status" value="1"/>
</dbReference>